<keyword evidence="2" id="KW-0808">Transferase</keyword>
<dbReference type="PANTHER" id="PTHR44329">
    <property type="entry name" value="SERINE/THREONINE-PROTEIN KINASE TNNI3K-RELATED"/>
    <property type="match status" value="1"/>
</dbReference>
<dbReference type="GO" id="GO:0005524">
    <property type="term" value="F:ATP binding"/>
    <property type="evidence" value="ECO:0007669"/>
    <property type="project" value="InterPro"/>
</dbReference>
<organism evidence="2 3">
    <name type="scientific">Tetrabaena socialis</name>
    <dbReference type="NCBI Taxonomy" id="47790"/>
    <lineage>
        <taxon>Eukaryota</taxon>
        <taxon>Viridiplantae</taxon>
        <taxon>Chlorophyta</taxon>
        <taxon>core chlorophytes</taxon>
        <taxon>Chlorophyceae</taxon>
        <taxon>CS clade</taxon>
        <taxon>Chlamydomonadales</taxon>
        <taxon>Tetrabaenaceae</taxon>
        <taxon>Tetrabaena</taxon>
    </lineage>
</organism>
<proteinExistence type="predicted"/>
<evidence type="ECO:0000313" key="3">
    <source>
        <dbReference type="Proteomes" id="UP000236333"/>
    </source>
</evidence>
<keyword evidence="2" id="KW-0418">Kinase</keyword>
<dbReference type="InterPro" id="IPR000719">
    <property type="entry name" value="Prot_kinase_dom"/>
</dbReference>
<reference evidence="2 3" key="1">
    <citation type="journal article" date="2017" name="Mol. Biol. Evol.">
        <title>The 4-celled Tetrabaena socialis nuclear genome reveals the essential components for genetic control of cell number at the origin of multicellularity in the volvocine lineage.</title>
        <authorList>
            <person name="Featherston J."/>
            <person name="Arakaki Y."/>
            <person name="Hanschen E.R."/>
            <person name="Ferris P.J."/>
            <person name="Michod R.E."/>
            <person name="Olson B.J.S.C."/>
            <person name="Nozaki H."/>
            <person name="Durand P.M."/>
        </authorList>
    </citation>
    <scope>NUCLEOTIDE SEQUENCE [LARGE SCALE GENOMIC DNA]</scope>
    <source>
        <strain evidence="2 3">NIES-571</strain>
    </source>
</reference>
<protein>
    <submittedName>
        <fullName evidence="2">Mitogen-activated protein kinase kinase kinase 1</fullName>
    </submittedName>
</protein>
<name>A0A2J7ZVU5_9CHLO</name>
<keyword evidence="3" id="KW-1185">Reference proteome</keyword>
<dbReference type="Gene3D" id="1.10.510.10">
    <property type="entry name" value="Transferase(Phosphotransferase) domain 1"/>
    <property type="match status" value="1"/>
</dbReference>
<sequence length="138" mass="15020">MLPQHKTHLSNLCMGTMFYMCPTVVQKAQVGPSSDVFSLGVMLWELYHGRPAGVRTAEGPRYSTVFPSFPPACLPAYRAITLHCLQRQPQNRPPATEVEECLQWLLTAQVYGAGAGLQGRASVVDPSGLPWGQPGPGR</sequence>
<dbReference type="InterPro" id="IPR051681">
    <property type="entry name" value="Ser/Thr_Kinases-Pseudokinases"/>
</dbReference>
<comment type="caution">
    <text evidence="2">The sequence shown here is derived from an EMBL/GenBank/DDBJ whole genome shotgun (WGS) entry which is preliminary data.</text>
</comment>
<evidence type="ECO:0000259" key="1">
    <source>
        <dbReference type="PROSITE" id="PS50011"/>
    </source>
</evidence>
<dbReference type="PANTHER" id="PTHR44329:SF214">
    <property type="entry name" value="PROTEIN KINASE DOMAIN-CONTAINING PROTEIN"/>
    <property type="match status" value="1"/>
</dbReference>
<dbReference type="AlphaFoldDB" id="A0A2J7ZVU5"/>
<dbReference type="OrthoDB" id="548589at2759"/>
<dbReference type="Proteomes" id="UP000236333">
    <property type="component" value="Unassembled WGS sequence"/>
</dbReference>
<dbReference type="InterPro" id="IPR011009">
    <property type="entry name" value="Kinase-like_dom_sf"/>
</dbReference>
<evidence type="ECO:0000313" key="2">
    <source>
        <dbReference type="EMBL" id="PNH04397.1"/>
    </source>
</evidence>
<dbReference type="GO" id="GO:0004674">
    <property type="term" value="F:protein serine/threonine kinase activity"/>
    <property type="evidence" value="ECO:0007669"/>
    <property type="project" value="TreeGrafter"/>
</dbReference>
<dbReference type="Pfam" id="PF00069">
    <property type="entry name" value="Pkinase"/>
    <property type="match status" value="1"/>
</dbReference>
<dbReference type="PROSITE" id="PS50011">
    <property type="entry name" value="PROTEIN_KINASE_DOM"/>
    <property type="match status" value="1"/>
</dbReference>
<accession>A0A2J7ZVU5</accession>
<gene>
    <name evidence="2" type="ORF">TSOC_009458</name>
</gene>
<dbReference type="SUPFAM" id="SSF56112">
    <property type="entry name" value="Protein kinase-like (PK-like)"/>
    <property type="match status" value="1"/>
</dbReference>
<feature type="domain" description="Protein kinase" evidence="1">
    <location>
        <begin position="1"/>
        <end position="105"/>
    </location>
</feature>
<dbReference type="EMBL" id="PGGS01000392">
    <property type="protein sequence ID" value="PNH04397.1"/>
    <property type="molecule type" value="Genomic_DNA"/>
</dbReference>